<gene>
    <name evidence="3" type="ORF">JF539_14150</name>
</gene>
<feature type="transmembrane region" description="Helical" evidence="1">
    <location>
        <begin position="6"/>
        <end position="26"/>
    </location>
</feature>
<dbReference type="InterPro" id="IPR036465">
    <property type="entry name" value="vWFA_dom_sf"/>
</dbReference>
<keyword evidence="1" id="KW-0472">Membrane</keyword>
<comment type="caution">
    <text evidence="3">The sequence shown here is derived from an EMBL/GenBank/DDBJ whole genome shotgun (WGS) entry which is preliminary data.</text>
</comment>
<protein>
    <submittedName>
        <fullName evidence="3">VWA domain-containing protein</fullName>
    </submittedName>
</protein>
<keyword evidence="1" id="KW-0812">Transmembrane</keyword>
<accession>A0A939J4D1</accession>
<dbReference type="AlphaFoldDB" id="A0A939J4D1"/>
<dbReference type="RefSeq" id="WP_207141312.1">
    <property type="nucleotide sequence ID" value="NZ_JAEKJZ010000002.1"/>
</dbReference>
<reference evidence="3" key="1">
    <citation type="submission" date="2020-12" db="EMBL/GenBank/DDBJ databases">
        <title>Oil enriched cultivation method for isolating marine PHA-producing bacteria.</title>
        <authorList>
            <person name="Zheng W."/>
            <person name="Yu S."/>
            <person name="Huang Y."/>
        </authorList>
    </citation>
    <scope>NUCLEOTIDE SEQUENCE</scope>
    <source>
        <strain evidence="3">SY-2-12</strain>
    </source>
</reference>
<name>A0A939J4D1_9HYPH</name>
<keyword evidence="1" id="KW-1133">Transmembrane helix</keyword>
<evidence type="ECO:0000256" key="1">
    <source>
        <dbReference type="SAM" id="Phobius"/>
    </source>
</evidence>
<dbReference type="Gene3D" id="3.40.50.410">
    <property type="entry name" value="von Willebrand factor, type A domain"/>
    <property type="match status" value="1"/>
</dbReference>
<dbReference type="Pfam" id="PF13519">
    <property type="entry name" value="VWA_2"/>
    <property type="match status" value="1"/>
</dbReference>
<sequence length="296" mass="30187">MSEFTLLRPLWLAVLPILILLALWAWRRGGGAGGWEKVLSPPMLAAMRSLGHLHVGNDRSGLSCLLAAGFVAAGLAGPAVPRDDAPVLAGNGAMLIAIDMSRSVSESPALADAQAAAAQILGAANGRAIGLILYGGEAYDVAAPTEDPTTLGTQIAVLGPDIMPGEGSRPAAALALAREMLSGIPDADLVLISDGGGIDAAAVAEAERLTDGGVRLSLLSLSGSVGPPVAGDVFARLDDMAVSATARDPDRVLRRISATGALRSERAVTALRFRDLGPFVAALALIPVLGLFRRTV</sequence>
<dbReference type="InterPro" id="IPR002035">
    <property type="entry name" value="VWF_A"/>
</dbReference>
<evidence type="ECO:0000313" key="3">
    <source>
        <dbReference type="EMBL" id="MBN9671487.1"/>
    </source>
</evidence>
<dbReference type="EMBL" id="JAEKJZ010000002">
    <property type="protein sequence ID" value="MBN9671487.1"/>
    <property type="molecule type" value="Genomic_DNA"/>
</dbReference>
<feature type="domain" description="VWFA" evidence="2">
    <location>
        <begin position="94"/>
        <end position="195"/>
    </location>
</feature>
<organism evidence="3 4">
    <name type="scientific">Roseibium aggregatum</name>
    <dbReference type="NCBI Taxonomy" id="187304"/>
    <lineage>
        <taxon>Bacteria</taxon>
        <taxon>Pseudomonadati</taxon>
        <taxon>Pseudomonadota</taxon>
        <taxon>Alphaproteobacteria</taxon>
        <taxon>Hyphomicrobiales</taxon>
        <taxon>Stappiaceae</taxon>
        <taxon>Roseibium</taxon>
    </lineage>
</organism>
<dbReference type="SUPFAM" id="SSF53300">
    <property type="entry name" value="vWA-like"/>
    <property type="match status" value="1"/>
</dbReference>
<proteinExistence type="predicted"/>
<evidence type="ECO:0000259" key="2">
    <source>
        <dbReference type="Pfam" id="PF13519"/>
    </source>
</evidence>
<evidence type="ECO:0000313" key="4">
    <source>
        <dbReference type="Proteomes" id="UP000664096"/>
    </source>
</evidence>
<dbReference type="Proteomes" id="UP000664096">
    <property type="component" value="Unassembled WGS sequence"/>
</dbReference>